<keyword evidence="4" id="KW-1185">Reference proteome</keyword>
<dbReference type="GO" id="GO:0042162">
    <property type="term" value="F:telomeric DNA binding"/>
    <property type="evidence" value="ECO:0007669"/>
    <property type="project" value="TreeGrafter"/>
</dbReference>
<feature type="non-terminal residue" evidence="3">
    <location>
        <position position="1"/>
    </location>
</feature>
<dbReference type="PANTHER" id="PTHR15696:SF0">
    <property type="entry name" value="TELOMERASE-BINDING PROTEIN EST1A"/>
    <property type="match status" value="1"/>
</dbReference>
<name>A0A0D7B8C9_9AGAR</name>
<dbReference type="SUPFAM" id="SSF48452">
    <property type="entry name" value="TPR-like"/>
    <property type="match status" value="1"/>
</dbReference>
<feature type="region of interest" description="Disordered" evidence="1">
    <location>
        <begin position="553"/>
        <end position="574"/>
    </location>
</feature>
<sequence length="574" mass="63783">DFIYYAYSFYTFLLEEPALSSFRSGWLEALGDIARYKMAISALVIDSPPSHPLTSHNISQALTVNGDTSNQLLKPPTTAAGEKSISDERAARIDDSPSPSVGVVAARAMEIEPDSERWRNIARDWYGAGLTDQPGTGKLHHHLGLLSRDTDSEELRAVYHFVKSMTTLHPFQTSRESILPIWSQPNQARRSLPDANPTLSHFVERLEIEGTEDRDWIMMAVVNIGSILEYGKPSGVLKRLSGVGSRDPGTAAAMRVMAKREAMADESMDVDATPSSATSSPTAEELDLPLQLQLAMQLSFEMFSYVLQRPTRKPSPFARSTINPYLTVVLTFLSTILKHTGSREILECLIPWDALAAFFATVPRTVMSSQHLDQVMPADARRWDMITSGCAPPLPEDWCLRGMEWVGRKVFKRGYWRSGLEKKVEQEVLNDAEEEDMTDGHIEDDDDQEGEQSSYGKRWVRIVRCAVEVSGAVDGLEWTHGTREWMVEGALAWKVAVWKDVEAPAGATTWGDNSMDVDDEGILGASEESDKDSENDTAKIWTLKKHHCYLGSPVQDSQWTPTATAPPGPTYASE</sequence>
<dbReference type="GO" id="GO:0005697">
    <property type="term" value="C:telomerase holoenzyme complex"/>
    <property type="evidence" value="ECO:0007669"/>
    <property type="project" value="TreeGrafter"/>
</dbReference>
<dbReference type="Pfam" id="PF10373">
    <property type="entry name" value="EST1_DNA_bind"/>
    <property type="match status" value="1"/>
</dbReference>
<organism evidence="3 4">
    <name type="scientific">Cylindrobasidium torrendii FP15055 ss-10</name>
    <dbReference type="NCBI Taxonomy" id="1314674"/>
    <lineage>
        <taxon>Eukaryota</taxon>
        <taxon>Fungi</taxon>
        <taxon>Dikarya</taxon>
        <taxon>Basidiomycota</taxon>
        <taxon>Agaricomycotina</taxon>
        <taxon>Agaricomycetes</taxon>
        <taxon>Agaricomycetidae</taxon>
        <taxon>Agaricales</taxon>
        <taxon>Marasmiineae</taxon>
        <taxon>Physalacriaceae</taxon>
        <taxon>Cylindrobasidium</taxon>
    </lineage>
</organism>
<feature type="region of interest" description="Disordered" evidence="1">
    <location>
        <begin position="66"/>
        <end position="98"/>
    </location>
</feature>
<evidence type="ECO:0000313" key="3">
    <source>
        <dbReference type="EMBL" id="KIY65771.1"/>
    </source>
</evidence>
<dbReference type="GO" id="GO:0000184">
    <property type="term" value="P:nuclear-transcribed mRNA catabolic process, nonsense-mediated decay"/>
    <property type="evidence" value="ECO:0007669"/>
    <property type="project" value="TreeGrafter"/>
</dbReference>
<dbReference type="InterPro" id="IPR045153">
    <property type="entry name" value="Est1/Ebs1-like"/>
</dbReference>
<evidence type="ECO:0000313" key="4">
    <source>
        <dbReference type="Proteomes" id="UP000054007"/>
    </source>
</evidence>
<dbReference type="GO" id="GO:0070034">
    <property type="term" value="F:telomerase RNA binding"/>
    <property type="evidence" value="ECO:0007669"/>
    <property type="project" value="TreeGrafter"/>
</dbReference>
<dbReference type="Gene3D" id="1.25.40.10">
    <property type="entry name" value="Tetratricopeptide repeat domain"/>
    <property type="match status" value="1"/>
</dbReference>
<evidence type="ECO:0000256" key="1">
    <source>
        <dbReference type="SAM" id="MobiDB-lite"/>
    </source>
</evidence>
<dbReference type="InterPro" id="IPR011990">
    <property type="entry name" value="TPR-like_helical_dom_sf"/>
</dbReference>
<proteinExistence type="predicted"/>
<dbReference type="EMBL" id="KN880577">
    <property type="protein sequence ID" value="KIY65771.1"/>
    <property type="molecule type" value="Genomic_DNA"/>
</dbReference>
<reference evidence="3 4" key="1">
    <citation type="journal article" date="2015" name="Fungal Genet. Biol.">
        <title>Evolution of novel wood decay mechanisms in Agaricales revealed by the genome sequences of Fistulina hepatica and Cylindrobasidium torrendii.</title>
        <authorList>
            <person name="Floudas D."/>
            <person name="Held B.W."/>
            <person name="Riley R."/>
            <person name="Nagy L.G."/>
            <person name="Koehler G."/>
            <person name="Ransdell A.S."/>
            <person name="Younus H."/>
            <person name="Chow J."/>
            <person name="Chiniquy J."/>
            <person name="Lipzen A."/>
            <person name="Tritt A."/>
            <person name="Sun H."/>
            <person name="Haridas S."/>
            <person name="LaButti K."/>
            <person name="Ohm R.A."/>
            <person name="Kues U."/>
            <person name="Blanchette R.A."/>
            <person name="Grigoriev I.V."/>
            <person name="Minto R.E."/>
            <person name="Hibbett D.S."/>
        </authorList>
    </citation>
    <scope>NUCLEOTIDE SEQUENCE [LARGE SCALE GENOMIC DNA]</scope>
    <source>
        <strain evidence="3 4">FP15055 ss-10</strain>
    </source>
</reference>
<accession>A0A0D7B8C9</accession>
<dbReference type="AlphaFoldDB" id="A0A0D7B8C9"/>
<dbReference type="PANTHER" id="PTHR15696">
    <property type="entry name" value="SMG-7 SUPPRESSOR WITH MORPHOLOGICAL EFFECT ON GENITALIA PROTEIN 7"/>
    <property type="match status" value="1"/>
</dbReference>
<dbReference type="Proteomes" id="UP000054007">
    <property type="component" value="Unassembled WGS sequence"/>
</dbReference>
<dbReference type="STRING" id="1314674.A0A0D7B8C9"/>
<dbReference type="OrthoDB" id="2017974at2759"/>
<gene>
    <name evidence="3" type="ORF">CYLTODRAFT_412325</name>
</gene>
<protein>
    <recommendedName>
        <fullName evidence="2">DNA/RNA-binding domain-containing protein</fullName>
    </recommendedName>
</protein>
<feature type="domain" description="DNA/RNA-binding" evidence="2">
    <location>
        <begin position="134"/>
        <end position="179"/>
    </location>
</feature>
<feature type="compositionally biased region" description="Pro residues" evidence="1">
    <location>
        <begin position="564"/>
        <end position="574"/>
    </location>
</feature>
<dbReference type="InterPro" id="IPR018834">
    <property type="entry name" value="DNA/RNA-bd_Est1-type"/>
</dbReference>
<feature type="compositionally biased region" description="Basic and acidic residues" evidence="1">
    <location>
        <begin position="84"/>
        <end position="95"/>
    </location>
</feature>
<feature type="region of interest" description="Disordered" evidence="1">
    <location>
        <begin position="428"/>
        <end position="454"/>
    </location>
</feature>
<evidence type="ECO:0000259" key="2">
    <source>
        <dbReference type="Pfam" id="PF10373"/>
    </source>
</evidence>
<feature type="compositionally biased region" description="Acidic residues" evidence="1">
    <location>
        <begin position="428"/>
        <end position="450"/>
    </location>
</feature>